<organism evidence="2">
    <name type="scientific">bioreactor metagenome</name>
    <dbReference type="NCBI Taxonomy" id="1076179"/>
    <lineage>
        <taxon>unclassified sequences</taxon>
        <taxon>metagenomes</taxon>
        <taxon>ecological metagenomes</taxon>
    </lineage>
</organism>
<evidence type="ECO:0000313" key="2">
    <source>
        <dbReference type="EMBL" id="MPN50808.1"/>
    </source>
</evidence>
<accession>A0A645IHN1</accession>
<reference evidence="2" key="1">
    <citation type="submission" date="2019-08" db="EMBL/GenBank/DDBJ databases">
        <authorList>
            <person name="Kucharzyk K."/>
            <person name="Murdoch R.W."/>
            <person name="Higgins S."/>
            <person name="Loffler F."/>
        </authorList>
    </citation>
    <scope>NUCLEOTIDE SEQUENCE</scope>
</reference>
<dbReference type="EMBL" id="VSSQ01115311">
    <property type="protein sequence ID" value="MPN50808.1"/>
    <property type="molecule type" value="Genomic_DNA"/>
</dbReference>
<dbReference type="InterPro" id="IPR002469">
    <property type="entry name" value="Peptidase_S9B_N"/>
</dbReference>
<gene>
    <name evidence="2" type="ORF">SDC9_198447</name>
</gene>
<proteinExistence type="predicted"/>
<dbReference type="AlphaFoldDB" id="A0A645IHN1"/>
<dbReference type="GO" id="GO:0006508">
    <property type="term" value="P:proteolysis"/>
    <property type="evidence" value="ECO:0007669"/>
    <property type="project" value="InterPro"/>
</dbReference>
<evidence type="ECO:0000259" key="1">
    <source>
        <dbReference type="Pfam" id="PF00930"/>
    </source>
</evidence>
<dbReference type="Pfam" id="PF00930">
    <property type="entry name" value="DPPIV_N"/>
    <property type="match status" value="1"/>
</dbReference>
<name>A0A645IHN1_9ZZZZ</name>
<dbReference type="Gene3D" id="2.140.10.30">
    <property type="entry name" value="Dipeptidylpeptidase IV, N-terminal domain"/>
    <property type="match status" value="1"/>
</dbReference>
<comment type="caution">
    <text evidence="2">The sequence shown here is derived from an EMBL/GenBank/DDBJ whole genome shotgun (WGS) entry which is preliminary data.</text>
</comment>
<sequence length="144" mass="16883">MDQRNVTPISLLQYVPENSSRPKVWTYKFPMPGDKYIPMYELIVLDAVSRETIHVQHSAYPETKELTYSYYWNNAGDALYSIYDDRDEKNLHLLIIDPSTGQAKEILNESSSTYIEWQQPNFEALNNGDFVWFSERSGYGHLYL</sequence>
<protein>
    <recommendedName>
        <fullName evidence="1">Dipeptidylpeptidase IV N-terminal domain-containing protein</fullName>
    </recommendedName>
</protein>
<feature type="domain" description="Dipeptidylpeptidase IV N-terminal" evidence="1">
    <location>
        <begin position="1"/>
        <end position="144"/>
    </location>
</feature>
<dbReference type="SUPFAM" id="SSF82171">
    <property type="entry name" value="DPP6 N-terminal domain-like"/>
    <property type="match status" value="1"/>
</dbReference>